<gene>
    <name evidence="4" type="ORF">ERS007679_03700</name>
    <name evidence="5" type="ORF">ERS007703_04157</name>
    <name evidence="6" type="ORF">ERS007720_04003</name>
    <name evidence="2" type="ORF">ERS027659_03488</name>
    <name evidence="3" type="ORF">ERS027661_03629</name>
</gene>
<proteinExistence type="predicted"/>
<reference evidence="5" key="1">
    <citation type="submission" date="2015-03" db="EMBL/GenBank/DDBJ databases">
        <authorList>
            <person name="Murphy D."/>
        </authorList>
    </citation>
    <scope>NUCLEOTIDE SEQUENCE [LARGE SCALE GENOMIC DNA]</scope>
    <source>
        <strain evidence="5">K00500041</strain>
    </source>
</reference>
<dbReference type="AlphaFoldDB" id="A0A0T9DTN3"/>
<protein>
    <submittedName>
        <fullName evidence="5">Uncharacterized protein</fullName>
    </submittedName>
</protein>
<dbReference type="EMBL" id="CNFU01000995">
    <property type="protein sequence ID" value="CKS86350.1"/>
    <property type="molecule type" value="Genomic_DNA"/>
</dbReference>
<name>A0A0T9DTN3_MYCTX</name>
<sequence>MNSWVLAFVAEASATSSTMRATTVWLGSRVTTRCNTPDPFTVPANTSSPRALATGIDSPVIERWSTSLAPDSTAPSAGIRSPGRTTTRSPTTSSLAATTRSLPSPWTTTA</sequence>
<evidence type="ECO:0000313" key="4">
    <source>
        <dbReference type="EMBL" id="COW35245.1"/>
    </source>
</evidence>
<dbReference type="Proteomes" id="UP000045842">
    <property type="component" value="Unassembled WGS sequence"/>
</dbReference>
<dbReference type="Proteomes" id="UP000038802">
    <property type="component" value="Unassembled WGS sequence"/>
</dbReference>
<evidence type="ECO:0000313" key="9">
    <source>
        <dbReference type="Proteomes" id="UP000045842"/>
    </source>
</evidence>
<feature type="compositionally biased region" description="Low complexity" evidence="1">
    <location>
        <begin position="85"/>
        <end position="104"/>
    </location>
</feature>
<evidence type="ECO:0000313" key="10">
    <source>
        <dbReference type="Proteomes" id="UP000049023"/>
    </source>
</evidence>
<evidence type="ECO:0000313" key="6">
    <source>
        <dbReference type="EMBL" id="COX15572.1"/>
    </source>
</evidence>
<dbReference type="EMBL" id="CSAJ01000747">
    <property type="protein sequence ID" value="COX15572.1"/>
    <property type="molecule type" value="Genomic_DNA"/>
</dbReference>
<evidence type="ECO:0000313" key="2">
    <source>
        <dbReference type="EMBL" id="CKS72724.1"/>
    </source>
</evidence>
<dbReference type="Proteomes" id="UP000049023">
    <property type="component" value="Unassembled WGS sequence"/>
</dbReference>
<feature type="region of interest" description="Disordered" evidence="1">
    <location>
        <begin position="66"/>
        <end position="110"/>
    </location>
</feature>
<dbReference type="EMBL" id="CSAE01000677">
    <property type="protein sequence ID" value="COW74988.1"/>
    <property type="molecule type" value="Genomic_DNA"/>
</dbReference>
<dbReference type="EMBL" id="CNFT01001017">
    <property type="protein sequence ID" value="CKS72724.1"/>
    <property type="molecule type" value="Genomic_DNA"/>
</dbReference>
<evidence type="ECO:0000313" key="11">
    <source>
        <dbReference type="Proteomes" id="UP000050164"/>
    </source>
</evidence>
<evidence type="ECO:0000313" key="8">
    <source>
        <dbReference type="Proteomes" id="UP000044938"/>
    </source>
</evidence>
<dbReference type="Proteomes" id="UP000050164">
    <property type="component" value="Unassembled WGS sequence"/>
</dbReference>
<feature type="compositionally biased region" description="Polar residues" evidence="1">
    <location>
        <begin position="66"/>
        <end position="75"/>
    </location>
</feature>
<evidence type="ECO:0000313" key="5">
    <source>
        <dbReference type="EMBL" id="COW74988.1"/>
    </source>
</evidence>
<evidence type="ECO:0000313" key="3">
    <source>
        <dbReference type="EMBL" id="CKS86350.1"/>
    </source>
</evidence>
<accession>A0A0T9DTN3</accession>
<reference evidence="7 8" key="2">
    <citation type="submission" date="2015-03" db="EMBL/GenBank/DDBJ databases">
        <authorList>
            <consortium name="Pathogen Informatics"/>
        </authorList>
    </citation>
    <scope>NUCLEOTIDE SEQUENCE [LARGE SCALE GENOMIC DNA]</scope>
    <source>
        <strain evidence="2 11">Bir 185</strain>
        <strain evidence="3 10">Bir 187</strain>
        <strain evidence="4 9">G09801536</strain>
        <strain evidence="7">K00500041</strain>
        <strain evidence="6 8">M09401471</strain>
    </source>
</reference>
<evidence type="ECO:0000256" key="1">
    <source>
        <dbReference type="SAM" id="MobiDB-lite"/>
    </source>
</evidence>
<evidence type="ECO:0000313" key="7">
    <source>
        <dbReference type="Proteomes" id="UP000038802"/>
    </source>
</evidence>
<dbReference type="EMBL" id="CSAD01000733">
    <property type="protein sequence ID" value="COW35245.1"/>
    <property type="molecule type" value="Genomic_DNA"/>
</dbReference>
<dbReference type="Proteomes" id="UP000044938">
    <property type="component" value="Unassembled WGS sequence"/>
</dbReference>
<organism evidence="5 7">
    <name type="scientific">Mycobacterium tuberculosis</name>
    <dbReference type="NCBI Taxonomy" id="1773"/>
    <lineage>
        <taxon>Bacteria</taxon>
        <taxon>Bacillati</taxon>
        <taxon>Actinomycetota</taxon>
        <taxon>Actinomycetes</taxon>
        <taxon>Mycobacteriales</taxon>
        <taxon>Mycobacteriaceae</taxon>
        <taxon>Mycobacterium</taxon>
        <taxon>Mycobacterium tuberculosis complex</taxon>
    </lineage>
</organism>